<evidence type="ECO:0000313" key="1">
    <source>
        <dbReference type="EMBL" id="PKC03492.1"/>
    </source>
</evidence>
<reference evidence="1 2" key="2">
    <citation type="submission" date="2017-09" db="EMBL/GenBank/DDBJ databases">
        <title>Extensive intraspecific genome diversity in a model arbuscular mycorrhizal fungus.</title>
        <authorList>
            <person name="Chen E.C."/>
            <person name="Morin E."/>
            <person name="Beaudet D."/>
            <person name="Noel J."/>
            <person name="Ndikumana S."/>
            <person name="Charron P."/>
            <person name="St-Onge C."/>
            <person name="Giorgi J."/>
            <person name="Grigoriev I.V."/>
            <person name="Roux C."/>
            <person name="Martin F.M."/>
            <person name="Corradi N."/>
        </authorList>
    </citation>
    <scope>NUCLEOTIDE SEQUENCE [LARGE SCALE GENOMIC DNA]</scope>
    <source>
        <strain evidence="1 2">A5</strain>
    </source>
</reference>
<dbReference type="AlphaFoldDB" id="A0A2N0P9H9"/>
<gene>
    <name evidence="1" type="ORF">RhiirA5_423683</name>
</gene>
<dbReference type="VEuPathDB" id="FungiDB:RhiirFUN_003699"/>
<dbReference type="VEuPathDB" id="FungiDB:FUN_009244"/>
<dbReference type="Proteomes" id="UP000232722">
    <property type="component" value="Unassembled WGS sequence"/>
</dbReference>
<reference evidence="1 2" key="1">
    <citation type="submission" date="2016-04" db="EMBL/GenBank/DDBJ databases">
        <title>Genome analyses suggest a sexual origin of heterokaryosis in a supposedly ancient asexual fungus.</title>
        <authorList>
            <person name="Ropars J."/>
            <person name="Sedzielewska K."/>
            <person name="Noel J."/>
            <person name="Charron P."/>
            <person name="Farinelli L."/>
            <person name="Marton T."/>
            <person name="Kruger M."/>
            <person name="Pelin A."/>
            <person name="Brachmann A."/>
            <person name="Corradi N."/>
        </authorList>
    </citation>
    <scope>NUCLEOTIDE SEQUENCE [LARGE SCALE GENOMIC DNA]</scope>
    <source>
        <strain evidence="1 2">A5</strain>
    </source>
</reference>
<organism evidence="1 2">
    <name type="scientific">Rhizophagus irregularis</name>
    <dbReference type="NCBI Taxonomy" id="588596"/>
    <lineage>
        <taxon>Eukaryota</taxon>
        <taxon>Fungi</taxon>
        <taxon>Fungi incertae sedis</taxon>
        <taxon>Mucoromycota</taxon>
        <taxon>Glomeromycotina</taxon>
        <taxon>Glomeromycetes</taxon>
        <taxon>Glomerales</taxon>
        <taxon>Glomeraceae</taxon>
        <taxon>Rhizophagus</taxon>
    </lineage>
</organism>
<name>A0A2N0P9H9_9GLOM</name>
<evidence type="ECO:0000313" key="2">
    <source>
        <dbReference type="Proteomes" id="UP000232722"/>
    </source>
</evidence>
<comment type="caution">
    <text evidence="1">The sequence shown here is derived from an EMBL/GenBank/DDBJ whole genome shotgun (WGS) entry which is preliminary data.</text>
</comment>
<protein>
    <submittedName>
        <fullName evidence="1">Uncharacterized protein</fullName>
    </submittedName>
</protein>
<sequence>MNITTETENYIGYEALVTYLIETKNCWSYCGFLSLNQDTIIASLASLPISLLTMTKWQNIDIIWYTHFLDEAKRLLDPNDFVTMKDKYG</sequence>
<dbReference type="EMBL" id="LLXJ01001178">
    <property type="protein sequence ID" value="PKC03492.1"/>
    <property type="molecule type" value="Genomic_DNA"/>
</dbReference>
<dbReference type="VEuPathDB" id="FungiDB:RhiirA1_463161"/>
<proteinExistence type="predicted"/>
<accession>A0A2N0P9H9</accession>